<dbReference type="Pfam" id="PF00664">
    <property type="entry name" value="ABC_membrane"/>
    <property type="match status" value="1"/>
</dbReference>
<keyword evidence="5 7" id="KW-1133">Transmembrane helix</keyword>
<dbReference type="GO" id="GO:0015421">
    <property type="term" value="F:ABC-type oligopeptide transporter activity"/>
    <property type="evidence" value="ECO:0007669"/>
    <property type="project" value="TreeGrafter"/>
</dbReference>
<dbReference type="GO" id="GO:0016887">
    <property type="term" value="F:ATP hydrolysis activity"/>
    <property type="evidence" value="ECO:0007669"/>
    <property type="project" value="InterPro"/>
</dbReference>
<feature type="transmembrane region" description="Helical" evidence="7">
    <location>
        <begin position="321"/>
        <end position="339"/>
    </location>
</feature>
<keyword evidence="2 7" id="KW-0812">Transmembrane</keyword>
<dbReference type="InterPro" id="IPR003593">
    <property type="entry name" value="AAA+_ATPase"/>
</dbReference>
<dbReference type="SMART" id="SM00382">
    <property type="entry name" value="AAA"/>
    <property type="match status" value="1"/>
</dbReference>
<dbReference type="GO" id="GO:0005886">
    <property type="term" value="C:plasma membrane"/>
    <property type="evidence" value="ECO:0007669"/>
    <property type="project" value="UniProtKB-SubCell"/>
</dbReference>
<sequence>MNLDRSDIKAAAWLFEQLSIEAGHAADRSRIQRTLIESAAATTSQHEDHWWSWLIEASRSLGLKFKLMDCTFREVRNITREGGRVITRVGDPPHWVALLSSKRQRFQLLQPEQNESRLWVSSRRLRRLLELNERDQVVRCLVIKPDLSASSDGAHETHHLPPLDRVLTLMKPEAADIWTVTVFALITGLLALATPLAVESLVNTVAFGRLLQPVVILALMLLAFLSFSAALLGLQTYVVEIIQRRIFARVAADLSYRLPRVVPGALAGQSGRELVNRFFDVITVQKASSALMLDGISLVLNTLIGMTVLAFYHPWLLGFDIVLLALILFVIFVLGRGAVNTSIKESKAKYTVASWLEDLIGCPTAFRYRGAAEFALDQADHYTYEYLNARKKHFRIVMRQIVFALGLQAAASTTLLGLGGWLVIAGQLTLGELVAAELIVTVIVGSFAKMGKHLQSYYDLLASVDKLGVLFDLPMERQDGLLQISQHEPAEVSVNGVGFTNFHGGTSDHQIDLHVESGGRLMLTGPSGSGKSRLLDLLFGLSPPAKGHVSINEIDPRDMRPDALRKHVALVRNIEIFTGTLEENIHLERPYVSTSDVREALEWVGLYEQVLQLPQGLQTRLVDHGYPLTENQTRKLMLARAIVGRPRLLLIDGLLDALPDEEAESLTRMLSEPARLWTLIMVTGRRNLVELGTSVHAFPDAEAILSGGPADVS</sequence>
<dbReference type="EMBL" id="CP037421">
    <property type="protein sequence ID" value="QDT27635.1"/>
    <property type="molecule type" value="Genomic_DNA"/>
</dbReference>
<feature type="transmembrane region" description="Helical" evidence="7">
    <location>
        <begin position="210"/>
        <end position="234"/>
    </location>
</feature>
<name>A0A517Q7M0_9PLAN</name>
<keyword evidence="6 7" id="KW-0472">Membrane</keyword>
<dbReference type="PROSITE" id="PS50929">
    <property type="entry name" value="ABC_TM1F"/>
    <property type="match status" value="1"/>
</dbReference>
<reference evidence="10 11" key="1">
    <citation type="submission" date="2019-03" db="EMBL/GenBank/DDBJ databases">
        <title>Deep-cultivation of Planctomycetes and their phenomic and genomic characterization uncovers novel biology.</title>
        <authorList>
            <person name="Wiegand S."/>
            <person name="Jogler M."/>
            <person name="Boedeker C."/>
            <person name="Pinto D."/>
            <person name="Vollmers J."/>
            <person name="Rivas-Marin E."/>
            <person name="Kohn T."/>
            <person name="Peeters S.H."/>
            <person name="Heuer A."/>
            <person name="Rast P."/>
            <person name="Oberbeckmann S."/>
            <person name="Bunk B."/>
            <person name="Jeske O."/>
            <person name="Meyerdierks A."/>
            <person name="Storesund J.E."/>
            <person name="Kallscheuer N."/>
            <person name="Luecker S."/>
            <person name="Lage O.M."/>
            <person name="Pohl T."/>
            <person name="Merkel B.J."/>
            <person name="Hornburger P."/>
            <person name="Mueller R.-W."/>
            <person name="Bruemmer F."/>
            <person name="Labrenz M."/>
            <person name="Spormann A.M."/>
            <person name="Op den Camp H."/>
            <person name="Overmann J."/>
            <person name="Amann R."/>
            <person name="Jetten M.S.M."/>
            <person name="Mascher T."/>
            <person name="Medema M.H."/>
            <person name="Devos D.P."/>
            <person name="Kaster A.-K."/>
            <person name="Ovreas L."/>
            <person name="Rohde M."/>
            <person name="Galperin M.Y."/>
            <person name="Jogler C."/>
        </authorList>
    </citation>
    <scope>NUCLEOTIDE SEQUENCE [LARGE SCALE GENOMIC DNA]</scope>
    <source>
        <strain evidence="10 11">Enr10</strain>
    </source>
</reference>
<dbReference type="GO" id="GO:0005524">
    <property type="term" value="F:ATP binding"/>
    <property type="evidence" value="ECO:0007669"/>
    <property type="project" value="UniProtKB-KW"/>
</dbReference>
<evidence type="ECO:0000256" key="2">
    <source>
        <dbReference type="ARBA" id="ARBA00022692"/>
    </source>
</evidence>
<dbReference type="Gene3D" id="1.20.1560.10">
    <property type="entry name" value="ABC transporter type 1, transmembrane domain"/>
    <property type="match status" value="1"/>
</dbReference>
<dbReference type="AlphaFoldDB" id="A0A517Q7M0"/>
<organism evidence="10 11">
    <name type="scientific">Gimesia panareensis</name>
    <dbReference type="NCBI Taxonomy" id="2527978"/>
    <lineage>
        <taxon>Bacteria</taxon>
        <taxon>Pseudomonadati</taxon>
        <taxon>Planctomycetota</taxon>
        <taxon>Planctomycetia</taxon>
        <taxon>Planctomycetales</taxon>
        <taxon>Planctomycetaceae</taxon>
        <taxon>Gimesia</taxon>
    </lineage>
</organism>
<feature type="transmembrane region" description="Helical" evidence="7">
    <location>
        <begin position="177"/>
        <end position="198"/>
    </location>
</feature>
<dbReference type="Proteomes" id="UP000315647">
    <property type="component" value="Chromosome"/>
</dbReference>
<evidence type="ECO:0000259" key="8">
    <source>
        <dbReference type="PROSITE" id="PS50893"/>
    </source>
</evidence>
<evidence type="ECO:0000256" key="1">
    <source>
        <dbReference type="ARBA" id="ARBA00004651"/>
    </source>
</evidence>
<evidence type="ECO:0000256" key="6">
    <source>
        <dbReference type="ARBA" id="ARBA00023136"/>
    </source>
</evidence>
<protein>
    <submittedName>
        <fullName evidence="10">Alpha-hemolysin translocation ATP-binding protein HlyB</fullName>
    </submittedName>
</protein>
<proteinExistence type="predicted"/>
<dbReference type="PROSITE" id="PS50893">
    <property type="entry name" value="ABC_TRANSPORTER_2"/>
    <property type="match status" value="1"/>
</dbReference>
<keyword evidence="3" id="KW-0547">Nucleotide-binding</keyword>
<keyword evidence="4 10" id="KW-0067">ATP-binding</keyword>
<dbReference type="PANTHER" id="PTHR43394:SF4">
    <property type="entry name" value="TOXIN SECRETION ABC TRANSPORTER ATP-BINDING PROTEIN"/>
    <property type="match status" value="1"/>
</dbReference>
<dbReference type="InterPro" id="IPR011527">
    <property type="entry name" value="ABC1_TM_dom"/>
</dbReference>
<gene>
    <name evidence="10" type="primary">hlyB</name>
    <name evidence="10" type="ORF">Enr10x_29530</name>
</gene>
<evidence type="ECO:0000256" key="7">
    <source>
        <dbReference type="SAM" id="Phobius"/>
    </source>
</evidence>
<accession>A0A517Q7M0</accession>
<keyword evidence="11" id="KW-1185">Reference proteome</keyword>
<dbReference type="InterPro" id="IPR027417">
    <property type="entry name" value="P-loop_NTPase"/>
</dbReference>
<dbReference type="SUPFAM" id="SSF52540">
    <property type="entry name" value="P-loop containing nucleoside triphosphate hydrolases"/>
    <property type="match status" value="1"/>
</dbReference>
<evidence type="ECO:0000313" key="10">
    <source>
        <dbReference type="EMBL" id="QDT27635.1"/>
    </source>
</evidence>
<dbReference type="PANTHER" id="PTHR43394">
    <property type="entry name" value="ATP-DEPENDENT PERMEASE MDL1, MITOCHONDRIAL"/>
    <property type="match status" value="1"/>
</dbReference>
<feature type="transmembrane region" description="Helical" evidence="7">
    <location>
        <begin position="295"/>
        <end position="315"/>
    </location>
</feature>
<dbReference type="SUPFAM" id="SSF90123">
    <property type="entry name" value="ABC transporter transmembrane region"/>
    <property type="match status" value="1"/>
</dbReference>
<feature type="transmembrane region" description="Helical" evidence="7">
    <location>
        <begin position="401"/>
        <end position="424"/>
    </location>
</feature>
<dbReference type="Gene3D" id="3.40.50.300">
    <property type="entry name" value="P-loop containing nucleotide triphosphate hydrolases"/>
    <property type="match status" value="1"/>
</dbReference>
<evidence type="ECO:0000259" key="9">
    <source>
        <dbReference type="PROSITE" id="PS50929"/>
    </source>
</evidence>
<evidence type="ECO:0000256" key="4">
    <source>
        <dbReference type="ARBA" id="ARBA00022840"/>
    </source>
</evidence>
<comment type="subcellular location">
    <subcellularLocation>
        <location evidence="1">Cell membrane</location>
        <topology evidence="1">Multi-pass membrane protein</topology>
    </subcellularLocation>
</comment>
<dbReference type="RefSeq" id="WP_145450201.1">
    <property type="nucleotide sequence ID" value="NZ_CP037421.1"/>
</dbReference>
<evidence type="ECO:0000313" key="11">
    <source>
        <dbReference type="Proteomes" id="UP000315647"/>
    </source>
</evidence>
<dbReference type="Pfam" id="PF00005">
    <property type="entry name" value="ABC_tran"/>
    <property type="match status" value="1"/>
</dbReference>
<evidence type="ECO:0000256" key="3">
    <source>
        <dbReference type="ARBA" id="ARBA00022741"/>
    </source>
</evidence>
<feature type="domain" description="ABC transmembrane type-1" evidence="9">
    <location>
        <begin position="178"/>
        <end position="459"/>
    </location>
</feature>
<dbReference type="InterPro" id="IPR003439">
    <property type="entry name" value="ABC_transporter-like_ATP-bd"/>
</dbReference>
<dbReference type="InterPro" id="IPR036640">
    <property type="entry name" value="ABC1_TM_sf"/>
</dbReference>
<evidence type="ECO:0000256" key="5">
    <source>
        <dbReference type="ARBA" id="ARBA00022989"/>
    </source>
</evidence>
<feature type="domain" description="ABC transporter" evidence="8">
    <location>
        <begin position="492"/>
        <end position="712"/>
    </location>
</feature>
<dbReference type="InterPro" id="IPR039421">
    <property type="entry name" value="Type_1_exporter"/>
</dbReference>